<evidence type="ECO:0000256" key="1">
    <source>
        <dbReference type="ARBA" id="ARBA00010136"/>
    </source>
</evidence>
<feature type="domain" description="ERAP1-like C-terminal" evidence="3">
    <location>
        <begin position="2"/>
        <end position="125"/>
    </location>
</feature>
<dbReference type="GeneID" id="111129128"/>
<dbReference type="GO" id="GO:0070006">
    <property type="term" value="F:metalloaminopeptidase activity"/>
    <property type="evidence" value="ECO:0007669"/>
    <property type="project" value="TreeGrafter"/>
</dbReference>
<dbReference type="PANTHER" id="PTHR11533:SF299">
    <property type="entry name" value="AMINOPEPTIDASE"/>
    <property type="match status" value="1"/>
</dbReference>
<dbReference type="Gene3D" id="1.25.50.20">
    <property type="match status" value="1"/>
</dbReference>
<dbReference type="GO" id="GO:0043171">
    <property type="term" value="P:peptide catabolic process"/>
    <property type="evidence" value="ECO:0007669"/>
    <property type="project" value="TreeGrafter"/>
</dbReference>
<organism evidence="4 5">
    <name type="scientific">Crassostrea virginica</name>
    <name type="common">Eastern oyster</name>
    <dbReference type="NCBI Taxonomy" id="6565"/>
    <lineage>
        <taxon>Eukaryota</taxon>
        <taxon>Metazoa</taxon>
        <taxon>Spiralia</taxon>
        <taxon>Lophotrochozoa</taxon>
        <taxon>Mollusca</taxon>
        <taxon>Bivalvia</taxon>
        <taxon>Autobranchia</taxon>
        <taxon>Pteriomorphia</taxon>
        <taxon>Ostreida</taxon>
        <taxon>Ostreoidea</taxon>
        <taxon>Ostreidae</taxon>
        <taxon>Crassostrea</taxon>
    </lineage>
</organism>
<feature type="region of interest" description="Disordered" evidence="2">
    <location>
        <begin position="125"/>
        <end position="145"/>
    </location>
</feature>
<sequence>MYGTENEWTFVKNQYLTVQVPSKRSQLMKALAKSRDGALLGRYLEYALDGKIIKQQEISTVIRYVGGNINGRLLAWRFVQRNSAKLRKWFGDLSFTLNDIIKDSTSEFSTRFDLEEVQNFFKSHDAGPGNPCHTDSVRKHSDEHSVVRTEWGNSEKLAGEKRRSEHRFFRMRKPRVLH</sequence>
<dbReference type="GO" id="GO:0008270">
    <property type="term" value="F:zinc ion binding"/>
    <property type="evidence" value="ECO:0007669"/>
    <property type="project" value="TreeGrafter"/>
</dbReference>
<dbReference type="KEGG" id="cvn:111129128"/>
<dbReference type="GO" id="GO:0005615">
    <property type="term" value="C:extracellular space"/>
    <property type="evidence" value="ECO:0007669"/>
    <property type="project" value="TreeGrafter"/>
</dbReference>
<dbReference type="GO" id="GO:0016020">
    <property type="term" value="C:membrane"/>
    <property type="evidence" value="ECO:0007669"/>
    <property type="project" value="TreeGrafter"/>
</dbReference>
<keyword evidence="4" id="KW-1185">Reference proteome</keyword>
<comment type="similarity">
    <text evidence="1">Belongs to the peptidase M1 family.</text>
</comment>
<gene>
    <name evidence="5" type="primary">LOC111129128</name>
</gene>
<dbReference type="Proteomes" id="UP000694844">
    <property type="component" value="Chromosome 4"/>
</dbReference>
<protein>
    <submittedName>
        <fullName evidence="5">Aminopeptidase N-like</fullName>
    </submittedName>
</protein>
<dbReference type="GO" id="GO:0042277">
    <property type="term" value="F:peptide binding"/>
    <property type="evidence" value="ECO:0007669"/>
    <property type="project" value="TreeGrafter"/>
</dbReference>
<evidence type="ECO:0000259" key="3">
    <source>
        <dbReference type="Pfam" id="PF11838"/>
    </source>
</evidence>
<accession>A0A8B8DTX2</accession>
<proteinExistence type="inferred from homology"/>
<evidence type="ECO:0000256" key="2">
    <source>
        <dbReference type="SAM" id="MobiDB-lite"/>
    </source>
</evidence>
<dbReference type="GO" id="GO:0006508">
    <property type="term" value="P:proteolysis"/>
    <property type="evidence" value="ECO:0007669"/>
    <property type="project" value="TreeGrafter"/>
</dbReference>
<dbReference type="Pfam" id="PF11838">
    <property type="entry name" value="ERAP1_C"/>
    <property type="match status" value="1"/>
</dbReference>
<dbReference type="PANTHER" id="PTHR11533">
    <property type="entry name" value="PROTEASE M1 ZINC METALLOPROTEASE"/>
    <property type="match status" value="1"/>
</dbReference>
<dbReference type="RefSeq" id="XP_022330974.1">
    <property type="nucleotide sequence ID" value="XM_022475266.1"/>
</dbReference>
<dbReference type="OrthoDB" id="10031169at2759"/>
<name>A0A8B8DTX2_CRAVI</name>
<reference evidence="5" key="1">
    <citation type="submission" date="2025-08" db="UniProtKB">
        <authorList>
            <consortium name="RefSeq"/>
        </authorList>
    </citation>
    <scope>IDENTIFICATION</scope>
    <source>
        <tissue evidence="5">Whole sample</tissue>
    </source>
</reference>
<evidence type="ECO:0000313" key="4">
    <source>
        <dbReference type="Proteomes" id="UP000694844"/>
    </source>
</evidence>
<feature type="compositionally biased region" description="Basic and acidic residues" evidence="2">
    <location>
        <begin position="135"/>
        <end position="145"/>
    </location>
</feature>
<dbReference type="AlphaFoldDB" id="A0A8B8DTX2"/>
<dbReference type="GO" id="GO:0005737">
    <property type="term" value="C:cytoplasm"/>
    <property type="evidence" value="ECO:0007669"/>
    <property type="project" value="TreeGrafter"/>
</dbReference>
<dbReference type="InterPro" id="IPR024571">
    <property type="entry name" value="ERAP1-like_C_dom"/>
</dbReference>
<evidence type="ECO:0000313" key="5">
    <source>
        <dbReference type="RefSeq" id="XP_022330974.1"/>
    </source>
</evidence>
<dbReference type="InterPro" id="IPR050344">
    <property type="entry name" value="Peptidase_M1_aminopeptidases"/>
</dbReference>